<proteinExistence type="predicted"/>
<organism evidence="2">
    <name type="scientific">Tanacetum cinerariifolium</name>
    <name type="common">Dalmatian daisy</name>
    <name type="synonym">Chrysanthemum cinerariifolium</name>
    <dbReference type="NCBI Taxonomy" id="118510"/>
    <lineage>
        <taxon>Eukaryota</taxon>
        <taxon>Viridiplantae</taxon>
        <taxon>Streptophyta</taxon>
        <taxon>Embryophyta</taxon>
        <taxon>Tracheophyta</taxon>
        <taxon>Spermatophyta</taxon>
        <taxon>Magnoliopsida</taxon>
        <taxon>eudicotyledons</taxon>
        <taxon>Gunneridae</taxon>
        <taxon>Pentapetalae</taxon>
        <taxon>asterids</taxon>
        <taxon>campanulids</taxon>
        <taxon>Asterales</taxon>
        <taxon>Asteraceae</taxon>
        <taxon>Asteroideae</taxon>
        <taxon>Anthemideae</taxon>
        <taxon>Anthemidinae</taxon>
        <taxon>Tanacetum</taxon>
    </lineage>
</organism>
<dbReference type="SUPFAM" id="SSF81296">
    <property type="entry name" value="E set domains"/>
    <property type="match status" value="1"/>
</dbReference>
<dbReference type="InterPro" id="IPR014756">
    <property type="entry name" value="Ig_E-set"/>
</dbReference>
<dbReference type="CDD" id="cd00102">
    <property type="entry name" value="IPT"/>
    <property type="match status" value="1"/>
</dbReference>
<feature type="domain" description="IPT/TIG" evidence="1">
    <location>
        <begin position="57"/>
        <end position="132"/>
    </location>
</feature>
<evidence type="ECO:0000313" key="2">
    <source>
        <dbReference type="EMBL" id="GFC92171.1"/>
    </source>
</evidence>
<dbReference type="EMBL" id="BKCJ011136146">
    <property type="protein sequence ID" value="GFC92171.1"/>
    <property type="molecule type" value="Genomic_DNA"/>
</dbReference>
<accession>A0A699S441</accession>
<dbReference type="AlphaFoldDB" id="A0A699S441"/>
<name>A0A699S441_TANCI</name>
<sequence length="211" mass="22497">SGNRLFSFTLSRNSPGASGTAPKVLWLVLYDKVDRKIFAVSQRIDLFFATTTVAAQPSISSLSPTTGYTGTKVIITGSGFSRTSYVFIGNQVMSFEIVDDTHLAVIIPPNASTGLIKVQVANFPDSNGVTFTIPPPTGPPEIKSAYVDYIDPNPTPDSYGGNTRGVVVGAPGEMLRIYSKDFDTRTGGYDIYVKIPTNAGTGPIYLITASL</sequence>
<dbReference type="InterPro" id="IPR002909">
    <property type="entry name" value="IPT_dom"/>
</dbReference>
<feature type="non-terminal residue" evidence="2">
    <location>
        <position position="1"/>
    </location>
</feature>
<protein>
    <recommendedName>
        <fullName evidence="1">IPT/TIG domain-containing protein</fullName>
    </recommendedName>
</protein>
<feature type="non-terminal residue" evidence="2">
    <location>
        <position position="211"/>
    </location>
</feature>
<comment type="caution">
    <text evidence="2">The sequence shown here is derived from an EMBL/GenBank/DDBJ whole genome shotgun (WGS) entry which is preliminary data.</text>
</comment>
<evidence type="ECO:0000259" key="1">
    <source>
        <dbReference type="Pfam" id="PF01833"/>
    </source>
</evidence>
<dbReference type="Pfam" id="PF01833">
    <property type="entry name" value="TIG"/>
    <property type="match status" value="1"/>
</dbReference>
<gene>
    <name evidence="2" type="ORF">Tci_864141</name>
</gene>
<dbReference type="Gene3D" id="2.60.40.10">
    <property type="entry name" value="Immunoglobulins"/>
    <property type="match status" value="1"/>
</dbReference>
<dbReference type="InterPro" id="IPR013783">
    <property type="entry name" value="Ig-like_fold"/>
</dbReference>
<reference evidence="2" key="1">
    <citation type="journal article" date="2019" name="Sci. Rep.">
        <title>Draft genome of Tanacetum cinerariifolium, the natural source of mosquito coil.</title>
        <authorList>
            <person name="Yamashiro T."/>
            <person name="Shiraishi A."/>
            <person name="Satake H."/>
            <person name="Nakayama K."/>
        </authorList>
    </citation>
    <scope>NUCLEOTIDE SEQUENCE</scope>
</reference>